<comment type="similarity">
    <text evidence="2">Belongs to the actin-binding proteins ADF family.</text>
</comment>
<dbReference type="GO" id="GO:0030042">
    <property type="term" value="P:actin filament depolymerization"/>
    <property type="evidence" value="ECO:0007669"/>
    <property type="project" value="InterPro"/>
</dbReference>
<dbReference type="Gene3D" id="3.40.20.10">
    <property type="entry name" value="Severin"/>
    <property type="match status" value="1"/>
</dbReference>
<dbReference type="EMBL" id="NEXV01000298">
    <property type="protein sequence ID" value="PIG85859.1"/>
    <property type="molecule type" value="Genomic_DNA"/>
</dbReference>
<keyword evidence="8" id="KW-1185">Reference proteome</keyword>
<protein>
    <recommendedName>
        <fullName evidence="3">Cofilin</fullName>
    </recommendedName>
    <alternativeName>
        <fullName evidence="5">Actin-depolymerizing factor 1</fullName>
    </alternativeName>
</protein>
<dbReference type="GO" id="GO:0016363">
    <property type="term" value="C:nuclear matrix"/>
    <property type="evidence" value="ECO:0007669"/>
    <property type="project" value="UniProtKB-SubCell"/>
</dbReference>
<dbReference type="InterPro" id="IPR029006">
    <property type="entry name" value="ADF-H/Gelsolin-like_dom_sf"/>
</dbReference>
<evidence type="ECO:0000256" key="4">
    <source>
        <dbReference type="ARBA" id="ARBA00023203"/>
    </source>
</evidence>
<dbReference type="GO" id="GO:0015629">
    <property type="term" value="C:actin cytoskeleton"/>
    <property type="evidence" value="ECO:0007669"/>
    <property type="project" value="InterPro"/>
</dbReference>
<comment type="caution">
    <text evidence="7">The sequence shown here is derived from an EMBL/GenBank/DDBJ whole genome shotgun (WGS) entry which is preliminary data.</text>
</comment>
<name>A0A2G7FZ33_9EURO</name>
<dbReference type="AlphaFoldDB" id="A0A2G7FZ33"/>
<dbReference type="Pfam" id="PF00241">
    <property type="entry name" value="Cofilin_ADF"/>
    <property type="match status" value="1"/>
</dbReference>
<dbReference type="PROSITE" id="PS51263">
    <property type="entry name" value="ADF_H"/>
    <property type="match status" value="1"/>
</dbReference>
<dbReference type="SUPFAM" id="SSF55753">
    <property type="entry name" value="Actin depolymerizing proteins"/>
    <property type="match status" value="1"/>
</dbReference>
<comment type="subcellular location">
    <subcellularLocation>
        <location evidence="1">Nucleus matrix</location>
    </subcellularLocation>
</comment>
<dbReference type="SMART" id="SM00102">
    <property type="entry name" value="ADF"/>
    <property type="match status" value="1"/>
</dbReference>
<proteinExistence type="inferred from homology"/>
<dbReference type="STRING" id="656916.A0A2G7FZ33"/>
<sequence>MASGVGVDDDCQAKFLEMKLGHKYRYVIYRLSADNKEIVVDKTGSHDSTYDDFIEDLPEDECRWAVYDFDHKLDEDSRIRKLIFISWCPDTSRIKSKMMFASSKDTLRRTLVGIGSEIAATDMSEIFFEAVLDKVK</sequence>
<dbReference type="Proteomes" id="UP000231358">
    <property type="component" value="Unassembled WGS sequence"/>
</dbReference>
<gene>
    <name evidence="7" type="ORF">AARAC_001773</name>
</gene>
<reference evidence="7 8" key="1">
    <citation type="submission" date="2017-05" db="EMBL/GenBank/DDBJ databases">
        <title>Genome sequence for an aflatoxigenic pathogen of Argentinian peanut, Aspergillus arachidicola.</title>
        <authorList>
            <person name="Moore G."/>
            <person name="Beltz S.B."/>
            <person name="Mack B.M."/>
        </authorList>
    </citation>
    <scope>NUCLEOTIDE SEQUENCE [LARGE SCALE GENOMIC DNA]</scope>
    <source>
        <strain evidence="7 8">CBS 117610</strain>
    </source>
</reference>
<evidence type="ECO:0000313" key="7">
    <source>
        <dbReference type="EMBL" id="PIG85859.1"/>
    </source>
</evidence>
<evidence type="ECO:0000313" key="8">
    <source>
        <dbReference type="Proteomes" id="UP000231358"/>
    </source>
</evidence>
<dbReference type="InterPro" id="IPR002108">
    <property type="entry name" value="ADF-H"/>
</dbReference>
<evidence type="ECO:0000256" key="1">
    <source>
        <dbReference type="ARBA" id="ARBA00004109"/>
    </source>
</evidence>
<accession>A0A2G7FZ33</accession>
<evidence type="ECO:0000256" key="5">
    <source>
        <dbReference type="ARBA" id="ARBA00032427"/>
    </source>
</evidence>
<organism evidence="7 8">
    <name type="scientific">Aspergillus arachidicola</name>
    <dbReference type="NCBI Taxonomy" id="656916"/>
    <lineage>
        <taxon>Eukaryota</taxon>
        <taxon>Fungi</taxon>
        <taxon>Dikarya</taxon>
        <taxon>Ascomycota</taxon>
        <taxon>Pezizomycotina</taxon>
        <taxon>Eurotiomycetes</taxon>
        <taxon>Eurotiomycetidae</taxon>
        <taxon>Eurotiales</taxon>
        <taxon>Aspergillaceae</taxon>
        <taxon>Aspergillus</taxon>
        <taxon>Aspergillus subgen. Circumdati</taxon>
    </lineage>
</organism>
<dbReference type="CDD" id="cd11286">
    <property type="entry name" value="ADF_cofilin_like"/>
    <property type="match status" value="1"/>
</dbReference>
<dbReference type="GO" id="GO:0003779">
    <property type="term" value="F:actin binding"/>
    <property type="evidence" value="ECO:0007669"/>
    <property type="project" value="UniProtKB-KW"/>
</dbReference>
<dbReference type="PANTHER" id="PTHR11913">
    <property type="entry name" value="COFILIN-RELATED"/>
    <property type="match status" value="1"/>
</dbReference>
<feature type="domain" description="ADF-H" evidence="6">
    <location>
        <begin position="2"/>
        <end position="136"/>
    </location>
</feature>
<dbReference type="InterPro" id="IPR017904">
    <property type="entry name" value="ADF/Cofilin"/>
</dbReference>
<evidence type="ECO:0000256" key="2">
    <source>
        <dbReference type="ARBA" id="ARBA00006844"/>
    </source>
</evidence>
<evidence type="ECO:0000259" key="6">
    <source>
        <dbReference type="PROSITE" id="PS51263"/>
    </source>
</evidence>
<evidence type="ECO:0000256" key="3">
    <source>
        <dbReference type="ARBA" id="ARBA00015630"/>
    </source>
</evidence>
<keyword evidence="4" id="KW-0009">Actin-binding</keyword>